<comment type="caution">
    <text evidence="2">The sequence shown here is derived from an EMBL/GenBank/DDBJ whole genome shotgun (WGS) entry which is preliminary data.</text>
</comment>
<dbReference type="InterPro" id="IPR003871">
    <property type="entry name" value="RFA1B/D_OB_1st"/>
</dbReference>
<accession>A0A445DPR8</accession>
<dbReference type="Pfam" id="PF02721">
    <property type="entry name" value="DUF223"/>
    <property type="match status" value="1"/>
</dbReference>
<evidence type="ECO:0000313" key="2">
    <source>
        <dbReference type="EMBL" id="RYR65168.1"/>
    </source>
</evidence>
<feature type="domain" description="Replication protein A 70 kDa DNA-binding subunit B/D first OB fold" evidence="1">
    <location>
        <begin position="7"/>
        <end position="109"/>
    </location>
</feature>
<evidence type="ECO:0000313" key="3">
    <source>
        <dbReference type="Proteomes" id="UP000289738"/>
    </source>
</evidence>
<organism evidence="2 3">
    <name type="scientific">Arachis hypogaea</name>
    <name type="common">Peanut</name>
    <dbReference type="NCBI Taxonomy" id="3818"/>
    <lineage>
        <taxon>Eukaryota</taxon>
        <taxon>Viridiplantae</taxon>
        <taxon>Streptophyta</taxon>
        <taxon>Embryophyta</taxon>
        <taxon>Tracheophyta</taxon>
        <taxon>Spermatophyta</taxon>
        <taxon>Magnoliopsida</taxon>
        <taxon>eudicotyledons</taxon>
        <taxon>Gunneridae</taxon>
        <taxon>Pentapetalae</taxon>
        <taxon>rosids</taxon>
        <taxon>fabids</taxon>
        <taxon>Fabales</taxon>
        <taxon>Fabaceae</taxon>
        <taxon>Papilionoideae</taxon>
        <taxon>50 kb inversion clade</taxon>
        <taxon>dalbergioids sensu lato</taxon>
        <taxon>Dalbergieae</taxon>
        <taxon>Pterocarpus clade</taxon>
        <taxon>Arachis</taxon>
    </lineage>
</organism>
<dbReference type="PANTHER" id="PTHR47165:SF4">
    <property type="entry name" value="OS03G0429900 PROTEIN"/>
    <property type="match status" value="1"/>
</dbReference>
<dbReference type="PANTHER" id="PTHR47165">
    <property type="entry name" value="OS03G0429900 PROTEIN"/>
    <property type="match status" value="1"/>
</dbReference>
<reference evidence="2 3" key="1">
    <citation type="submission" date="2019-01" db="EMBL/GenBank/DDBJ databases">
        <title>Sequencing of cultivated peanut Arachis hypogaea provides insights into genome evolution and oil improvement.</title>
        <authorList>
            <person name="Chen X."/>
        </authorList>
    </citation>
    <scope>NUCLEOTIDE SEQUENCE [LARGE SCALE GENOMIC DNA]</scope>
    <source>
        <strain evidence="3">cv. Fuhuasheng</strain>
        <tissue evidence="2">Leaves</tissue>
    </source>
</reference>
<dbReference type="SUPFAM" id="SSF50249">
    <property type="entry name" value="Nucleic acid-binding proteins"/>
    <property type="match status" value="3"/>
</dbReference>
<dbReference type="Gene3D" id="2.40.50.140">
    <property type="entry name" value="Nucleic acid-binding proteins"/>
    <property type="match status" value="2"/>
</dbReference>
<name>A0A445DPR8_ARAHY</name>
<sequence>MNPLIDPVKNLSPWRKDWNIKVKVIRIWETSSSIHKKKQRVVQMLLMDENRDKIQATIKDHLISSFSGRLKEGNMYIISNLTVLPNTGARRVTKHRFELIFQYQTSVVESLSFSISDSGFSLYSIEEILQQSNDHEFLIDFIGILTCVERQKDVECDGKMIKVVIIELYADGKNSLQNVIEVSRVSINPDIQETVDFLNWFVASSFHLFTFLYNIAKCHFPTLTPAETGYLISRIDNEEFDWKLIRNIKNLKANSEDGEFFVIGKIKAIIDDPDWWFFSCICGHPVAGDDGVFHCQLCSRDVDHIIVRYRMKLVIEDGTSAAIFVLMDNVATKLFGKTCSDCFLQLEQEIEETNCFLLGNIISVVKNQKWWFLRCLCGASISHVNNAFYCNMCRVECVDAIPSYHIKVVVSHGNGHNLFILNDREVEQILKKSCSDLFKEYHALSQVMYSMYLIEFLLLYIAPYDYTIPVRIVSEFINKKLLFVVDARIVGYELNTSLHVVNSVCDDISFVNFLEDAAAIYDHKLFNLDGETPHIPLEKSYGVHMYSDSLNNAISNSSDISCNGSPISVLKSNVWLDEDNNYCNIKISNDSDKVEDTTLGSLCLR</sequence>
<dbReference type="STRING" id="3818.A0A445DPR8"/>
<dbReference type="CDD" id="cd04480">
    <property type="entry name" value="RPA1_DBD_A_like"/>
    <property type="match status" value="1"/>
</dbReference>
<evidence type="ECO:0000259" key="1">
    <source>
        <dbReference type="Pfam" id="PF02721"/>
    </source>
</evidence>
<dbReference type="AlphaFoldDB" id="A0A445DPR8"/>
<protein>
    <recommendedName>
        <fullName evidence="1">Replication protein A 70 kDa DNA-binding subunit B/D first OB fold domain-containing protein</fullName>
    </recommendedName>
</protein>
<keyword evidence="3" id="KW-1185">Reference proteome</keyword>
<gene>
    <name evidence="2" type="ORF">Ahy_A03g011142</name>
</gene>
<dbReference type="Proteomes" id="UP000289738">
    <property type="component" value="Chromosome A03"/>
</dbReference>
<proteinExistence type="predicted"/>
<dbReference type="InterPro" id="IPR012340">
    <property type="entry name" value="NA-bd_OB-fold"/>
</dbReference>
<dbReference type="EMBL" id="SDMP01000003">
    <property type="protein sequence ID" value="RYR65168.1"/>
    <property type="molecule type" value="Genomic_DNA"/>
</dbReference>